<sequence length="232" mass="25683">MRVPIDDNETSLVHASGSSTNSGAPDSSLHSPGPPCTPMNLMSRYVRRILRCGGRSPIINLLYATLFLVMISLVTTQLTDTREQRKVVARANQPAQQDQNRGREPIDLHTLIKNRREQAVDNRIREDIESEKRVPEASKPREIIDRANVGNQIRIEKPKVAQHNAEKMLEGQKYPASRWKAPSSPSGASSTSTLRERPTKSPSSTRSSPSSASFRPPEFCSSGRICSLTRAA</sequence>
<accession>A0A4U5N5L6</accession>
<feature type="compositionally biased region" description="Low complexity" evidence="1">
    <location>
        <begin position="181"/>
        <end position="193"/>
    </location>
</feature>
<gene>
    <name evidence="3" type="ORF">L596_018767</name>
</gene>
<name>A0A4U5N5L6_STECR</name>
<reference evidence="3 4" key="2">
    <citation type="journal article" date="2019" name="G3 (Bethesda)">
        <title>Hybrid Assembly of the Genome of the Entomopathogenic Nematode Steinernema carpocapsae Identifies the X-Chromosome.</title>
        <authorList>
            <person name="Serra L."/>
            <person name="Macchietto M."/>
            <person name="Macias-Munoz A."/>
            <person name="McGill C.J."/>
            <person name="Rodriguez I.M."/>
            <person name="Rodriguez B."/>
            <person name="Murad R."/>
            <person name="Mortazavi A."/>
        </authorList>
    </citation>
    <scope>NUCLEOTIDE SEQUENCE [LARGE SCALE GENOMIC DNA]</scope>
    <source>
        <strain evidence="3 4">ALL</strain>
    </source>
</reference>
<keyword evidence="2" id="KW-0472">Membrane</keyword>
<protein>
    <recommendedName>
        <fullName evidence="5">Transmembrane protein</fullName>
    </recommendedName>
</protein>
<dbReference type="Proteomes" id="UP000298663">
    <property type="component" value="Unassembled WGS sequence"/>
</dbReference>
<keyword evidence="2" id="KW-0812">Transmembrane</keyword>
<proteinExistence type="predicted"/>
<feature type="region of interest" description="Disordered" evidence="1">
    <location>
        <begin position="1"/>
        <end position="36"/>
    </location>
</feature>
<keyword evidence="4" id="KW-1185">Reference proteome</keyword>
<evidence type="ECO:0000256" key="2">
    <source>
        <dbReference type="SAM" id="Phobius"/>
    </source>
</evidence>
<comment type="caution">
    <text evidence="3">The sequence shown here is derived from an EMBL/GenBank/DDBJ whole genome shotgun (WGS) entry which is preliminary data.</text>
</comment>
<evidence type="ECO:0000256" key="1">
    <source>
        <dbReference type="SAM" id="MobiDB-lite"/>
    </source>
</evidence>
<feature type="transmembrane region" description="Helical" evidence="2">
    <location>
        <begin position="58"/>
        <end position="78"/>
    </location>
</feature>
<organism evidence="3 4">
    <name type="scientific">Steinernema carpocapsae</name>
    <name type="common">Entomopathogenic nematode</name>
    <dbReference type="NCBI Taxonomy" id="34508"/>
    <lineage>
        <taxon>Eukaryota</taxon>
        <taxon>Metazoa</taxon>
        <taxon>Ecdysozoa</taxon>
        <taxon>Nematoda</taxon>
        <taxon>Chromadorea</taxon>
        <taxon>Rhabditida</taxon>
        <taxon>Tylenchina</taxon>
        <taxon>Panagrolaimomorpha</taxon>
        <taxon>Strongyloidoidea</taxon>
        <taxon>Steinernematidae</taxon>
        <taxon>Steinernema</taxon>
    </lineage>
</organism>
<evidence type="ECO:0000313" key="4">
    <source>
        <dbReference type="Proteomes" id="UP000298663"/>
    </source>
</evidence>
<evidence type="ECO:0000313" key="3">
    <source>
        <dbReference type="EMBL" id="TKR77867.1"/>
    </source>
</evidence>
<dbReference type="AlphaFoldDB" id="A0A4U5N5L6"/>
<feature type="compositionally biased region" description="Low complexity" evidence="1">
    <location>
        <begin position="200"/>
        <end position="219"/>
    </location>
</feature>
<feature type="compositionally biased region" description="Polar residues" evidence="1">
    <location>
        <begin position="10"/>
        <end position="30"/>
    </location>
</feature>
<reference evidence="3 4" key="1">
    <citation type="journal article" date="2015" name="Genome Biol.">
        <title>Comparative genomics of Steinernema reveals deeply conserved gene regulatory networks.</title>
        <authorList>
            <person name="Dillman A.R."/>
            <person name="Macchietto M."/>
            <person name="Porter C.F."/>
            <person name="Rogers A."/>
            <person name="Williams B."/>
            <person name="Antoshechkin I."/>
            <person name="Lee M.M."/>
            <person name="Goodwin Z."/>
            <person name="Lu X."/>
            <person name="Lewis E.E."/>
            <person name="Goodrich-Blair H."/>
            <person name="Stock S.P."/>
            <person name="Adams B.J."/>
            <person name="Sternberg P.W."/>
            <person name="Mortazavi A."/>
        </authorList>
    </citation>
    <scope>NUCLEOTIDE SEQUENCE [LARGE SCALE GENOMIC DNA]</scope>
    <source>
        <strain evidence="3 4">ALL</strain>
    </source>
</reference>
<feature type="region of interest" description="Disordered" evidence="1">
    <location>
        <begin position="170"/>
        <end position="232"/>
    </location>
</feature>
<feature type="region of interest" description="Disordered" evidence="1">
    <location>
        <begin position="123"/>
        <end position="145"/>
    </location>
</feature>
<dbReference type="EMBL" id="AZBU02000005">
    <property type="protein sequence ID" value="TKR77867.1"/>
    <property type="molecule type" value="Genomic_DNA"/>
</dbReference>
<evidence type="ECO:0008006" key="5">
    <source>
        <dbReference type="Google" id="ProtNLM"/>
    </source>
</evidence>
<keyword evidence="2" id="KW-1133">Transmembrane helix</keyword>